<keyword evidence="2" id="KW-1185">Reference proteome</keyword>
<dbReference type="Proteomes" id="UP001162162">
    <property type="component" value="Unassembled WGS sequence"/>
</dbReference>
<evidence type="ECO:0000313" key="2">
    <source>
        <dbReference type="Proteomes" id="UP001162162"/>
    </source>
</evidence>
<dbReference type="AlphaFoldDB" id="A0AAV8ZCJ4"/>
<comment type="caution">
    <text evidence="1">The sequence shown here is derived from an EMBL/GenBank/DDBJ whole genome shotgun (WGS) entry which is preliminary data.</text>
</comment>
<sequence length="86" mass="9693">MIKSAYGDDAMDRSSVFELHKLFHEGREKVEDDQRSGRVSTTKNDENMVKVFELPPEYCDFKFRHGVGFCGVDGEPLSHSVATSGH</sequence>
<name>A0AAV8ZCJ4_9CUCU</name>
<reference evidence="1" key="1">
    <citation type="journal article" date="2023" name="Insect Mol. Biol.">
        <title>Genome sequencing provides insights into the evolution of gene families encoding plant cell wall-degrading enzymes in longhorned beetles.</title>
        <authorList>
            <person name="Shin N.R."/>
            <person name="Okamura Y."/>
            <person name="Kirsch R."/>
            <person name="Pauchet Y."/>
        </authorList>
    </citation>
    <scope>NUCLEOTIDE SEQUENCE</scope>
    <source>
        <strain evidence="1">AMC_N1</strain>
    </source>
</reference>
<evidence type="ECO:0000313" key="1">
    <source>
        <dbReference type="EMBL" id="KAJ8961193.1"/>
    </source>
</evidence>
<accession>A0AAV8ZCJ4</accession>
<dbReference type="EMBL" id="JAPWTK010000006">
    <property type="protein sequence ID" value="KAJ8961193.1"/>
    <property type="molecule type" value="Genomic_DNA"/>
</dbReference>
<protein>
    <submittedName>
        <fullName evidence="1">Uncharacterized protein</fullName>
    </submittedName>
</protein>
<organism evidence="1 2">
    <name type="scientific">Aromia moschata</name>
    <dbReference type="NCBI Taxonomy" id="1265417"/>
    <lineage>
        <taxon>Eukaryota</taxon>
        <taxon>Metazoa</taxon>
        <taxon>Ecdysozoa</taxon>
        <taxon>Arthropoda</taxon>
        <taxon>Hexapoda</taxon>
        <taxon>Insecta</taxon>
        <taxon>Pterygota</taxon>
        <taxon>Neoptera</taxon>
        <taxon>Endopterygota</taxon>
        <taxon>Coleoptera</taxon>
        <taxon>Polyphaga</taxon>
        <taxon>Cucujiformia</taxon>
        <taxon>Chrysomeloidea</taxon>
        <taxon>Cerambycidae</taxon>
        <taxon>Cerambycinae</taxon>
        <taxon>Callichromatini</taxon>
        <taxon>Aromia</taxon>
    </lineage>
</organism>
<gene>
    <name evidence="1" type="ORF">NQ318_008876</name>
</gene>
<proteinExistence type="predicted"/>